<accession>A0A6P8J4R2</accession>
<dbReference type="KEGG" id="aten:116306546"/>
<feature type="non-terminal residue" evidence="3">
    <location>
        <position position="283"/>
    </location>
</feature>
<dbReference type="Gene3D" id="1.10.150.130">
    <property type="match status" value="1"/>
</dbReference>
<dbReference type="InterPro" id="IPR052925">
    <property type="entry name" value="Phage_Integrase-like_Recomb"/>
</dbReference>
<dbReference type="InParanoid" id="A0A6P8J4R2"/>
<keyword evidence="1" id="KW-0238">DNA-binding</keyword>
<dbReference type="AlphaFoldDB" id="A0A6P8J4R2"/>
<evidence type="ECO:0000256" key="1">
    <source>
        <dbReference type="ARBA" id="ARBA00023125"/>
    </source>
</evidence>
<dbReference type="GeneID" id="116306546"/>
<dbReference type="InterPro" id="IPR010998">
    <property type="entry name" value="Integrase_recombinase_N"/>
</dbReference>
<dbReference type="RefSeq" id="XP_031572485.1">
    <property type="nucleotide sequence ID" value="XM_031716625.1"/>
</dbReference>
<dbReference type="Proteomes" id="UP000515163">
    <property type="component" value="Unplaced"/>
</dbReference>
<feature type="non-terminal residue" evidence="3">
    <location>
        <position position="1"/>
    </location>
</feature>
<dbReference type="OrthoDB" id="5977805at2759"/>
<gene>
    <name evidence="3" type="primary">LOC116306546</name>
</gene>
<dbReference type="PANTHER" id="PTHR34605:SF5">
    <property type="entry name" value="INTEGRASE_RECOMBINASE XERD HOMOLOG"/>
    <property type="match status" value="1"/>
</dbReference>
<dbReference type="GO" id="GO:0003677">
    <property type="term" value="F:DNA binding"/>
    <property type="evidence" value="ECO:0007669"/>
    <property type="project" value="UniProtKB-KW"/>
</dbReference>
<organism evidence="2 3">
    <name type="scientific">Actinia tenebrosa</name>
    <name type="common">Australian red waratah sea anemone</name>
    <dbReference type="NCBI Taxonomy" id="6105"/>
    <lineage>
        <taxon>Eukaryota</taxon>
        <taxon>Metazoa</taxon>
        <taxon>Cnidaria</taxon>
        <taxon>Anthozoa</taxon>
        <taxon>Hexacorallia</taxon>
        <taxon>Actiniaria</taxon>
        <taxon>Actiniidae</taxon>
        <taxon>Actinia</taxon>
    </lineage>
</organism>
<keyword evidence="2" id="KW-1185">Reference proteome</keyword>
<name>A0A6P8J4R2_ACTTE</name>
<proteinExistence type="predicted"/>
<protein>
    <submittedName>
        <fullName evidence="3">Uncharacterized protein LOC116306546</fullName>
    </submittedName>
</protein>
<evidence type="ECO:0000313" key="2">
    <source>
        <dbReference type="Proteomes" id="UP000515163"/>
    </source>
</evidence>
<dbReference type="PANTHER" id="PTHR34605">
    <property type="entry name" value="PHAGE_INTEGRASE DOMAIN-CONTAINING PROTEIN"/>
    <property type="match status" value="1"/>
</dbReference>
<sequence length="283" mass="32550">CICLSTPAGPIHAQEQQLDLELRKFRGHAFAQSTAATYKSQLRCYIRFCVYFGYAPVPCKALHLLRYIVFLTRTLSPTSIPCYLNVIRILHLQYGFPNPLQEPLFKYQKELLMRGIKRLKSNPAQQKLPITPTILKQLYGHLDIGNSMDATFWAACLVAFFSFFRKSNLLILSGNAFDPQKHLRAGDIRIYEWGLMLIVRWSKTIQYRNRILLVPVPRIDGSTLCPRAAIINAFELSETVFHYKTIYLLSFTKNMAPLTCLLFLYLTPLISNTPESDFDLFPC</sequence>
<evidence type="ECO:0000313" key="3">
    <source>
        <dbReference type="RefSeq" id="XP_031572485.1"/>
    </source>
</evidence>
<reference evidence="3" key="1">
    <citation type="submission" date="2025-08" db="UniProtKB">
        <authorList>
            <consortium name="RefSeq"/>
        </authorList>
    </citation>
    <scope>IDENTIFICATION</scope>
</reference>
<dbReference type="SUPFAM" id="SSF47823">
    <property type="entry name" value="lambda integrase-like, N-terminal domain"/>
    <property type="match status" value="1"/>
</dbReference>